<evidence type="ECO:0000256" key="2">
    <source>
        <dbReference type="ARBA" id="ARBA00022737"/>
    </source>
</evidence>
<feature type="region of interest" description="Disordered" evidence="3">
    <location>
        <begin position="1"/>
        <end position="24"/>
    </location>
</feature>
<evidence type="ECO:0000313" key="5">
    <source>
        <dbReference type="EMBL" id="KGN56981.1"/>
    </source>
</evidence>
<dbReference type="eggNOG" id="ENOG502QPSX">
    <property type="taxonomic scope" value="Eukaryota"/>
</dbReference>
<dbReference type="AlphaFoldDB" id="A0A0A0LA96"/>
<reference evidence="5 6" key="2">
    <citation type="journal article" date="2009" name="PLoS ONE">
        <title>An integrated genetic and cytogenetic map of the cucumber genome.</title>
        <authorList>
            <person name="Ren Y."/>
            <person name="Zhang Z."/>
            <person name="Liu J."/>
            <person name="Staub J.E."/>
            <person name="Han Y."/>
            <person name="Cheng Z."/>
            <person name="Li X."/>
            <person name="Lu J."/>
            <person name="Miao H."/>
            <person name="Kang H."/>
            <person name="Xie B."/>
            <person name="Gu X."/>
            <person name="Wang X."/>
            <person name="Du Y."/>
            <person name="Jin W."/>
            <person name="Huang S."/>
        </authorList>
    </citation>
    <scope>NUCLEOTIDE SEQUENCE [LARGE SCALE GENOMIC DNA]</scope>
    <source>
        <strain evidence="6">cv. 9930</strain>
    </source>
</reference>
<keyword evidence="6" id="KW-1185">Reference proteome</keyword>
<feature type="domain" description="SMP" evidence="4">
    <location>
        <begin position="265"/>
        <end position="298"/>
    </location>
</feature>
<evidence type="ECO:0000256" key="3">
    <source>
        <dbReference type="SAM" id="MobiDB-lite"/>
    </source>
</evidence>
<dbReference type="PANTHER" id="PTHR31174:SF7">
    <property type="entry name" value="LATE EMBRYOGENESIS ABUNDANT PROTEIN 31-RELATED"/>
    <property type="match status" value="1"/>
</dbReference>
<gene>
    <name evidence="5" type="ORF">Csa_3G146660</name>
</gene>
<evidence type="ECO:0000256" key="1">
    <source>
        <dbReference type="ARBA" id="ARBA00010733"/>
    </source>
</evidence>
<dbReference type="PANTHER" id="PTHR31174">
    <property type="entry name" value="SEED MATURATION FAMILY PROTEIN"/>
    <property type="match status" value="1"/>
</dbReference>
<sequence>MSQEQPRRDEQLQQSRRNDDEQLETIKYGDIFNVSGDLAANPIAPEDARMMASAETRVLGQMHETGPADVMRAAAARNVRVGLLSSRDISDVAKSQGINISETDVPGARVVTECVAGQVVGQYLDTTMTSGVEMPEQDVITIGQALEAACQMIGNKPVEQSDAAAIQAAEVCATGNNAINPGGLGATAQAAAIFNARMDRDEDKIKLNYVLTEATEKLATDKAVSRQDVEGVVSAELRNNPSMTTHPGGVAASITAAARLNEGNAEGVVSADLRNNPSLTTHPDGLAASIIATADLNEDGSGI</sequence>
<dbReference type="KEGG" id="csv:101221592"/>
<dbReference type="InterPro" id="IPR007011">
    <property type="entry name" value="LEA_SMP_dom"/>
</dbReference>
<dbReference type="Proteomes" id="UP000029981">
    <property type="component" value="Chromosome 3"/>
</dbReference>
<evidence type="ECO:0000313" key="6">
    <source>
        <dbReference type="Proteomes" id="UP000029981"/>
    </source>
</evidence>
<proteinExistence type="inferred from homology"/>
<dbReference type="InterPro" id="IPR042971">
    <property type="entry name" value="LEA_SMP"/>
</dbReference>
<protein>
    <recommendedName>
        <fullName evidence="4">SMP domain-containing protein</fullName>
    </recommendedName>
</protein>
<dbReference type="Gramene" id="KGN56981">
    <property type="protein sequence ID" value="KGN56981"/>
    <property type="gene ID" value="Csa_3G146660"/>
</dbReference>
<organism evidence="5 6">
    <name type="scientific">Cucumis sativus</name>
    <name type="common">Cucumber</name>
    <dbReference type="NCBI Taxonomy" id="3659"/>
    <lineage>
        <taxon>Eukaryota</taxon>
        <taxon>Viridiplantae</taxon>
        <taxon>Streptophyta</taxon>
        <taxon>Embryophyta</taxon>
        <taxon>Tracheophyta</taxon>
        <taxon>Spermatophyta</taxon>
        <taxon>Magnoliopsida</taxon>
        <taxon>eudicotyledons</taxon>
        <taxon>Gunneridae</taxon>
        <taxon>Pentapetalae</taxon>
        <taxon>rosids</taxon>
        <taxon>fabids</taxon>
        <taxon>Cucurbitales</taxon>
        <taxon>Cucurbitaceae</taxon>
        <taxon>Benincaseae</taxon>
        <taxon>Cucumis</taxon>
    </lineage>
</organism>
<dbReference type="OMA" id="MESAAMW"/>
<reference evidence="5 6" key="1">
    <citation type="journal article" date="2009" name="Nat. Genet.">
        <title>The genome of the cucumber, Cucumis sativus L.</title>
        <authorList>
            <person name="Huang S."/>
            <person name="Li R."/>
            <person name="Zhang Z."/>
            <person name="Li L."/>
            <person name="Gu X."/>
            <person name="Fan W."/>
            <person name="Lucas W.J."/>
            <person name="Wang X."/>
            <person name="Xie B."/>
            <person name="Ni P."/>
            <person name="Ren Y."/>
            <person name="Zhu H."/>
            <person name="Li J."/>
            <person name="Lin K."/>
            <person name="Jin W."/>
            <person name="Fei Z."/>
            <person name="Li G."/>
            <person name="Staub J."/>
            <person name="Kilian A."/>
            <person name="van der Vossen E.A."/>
            <person name="Wu Y."/>
            <person name="Guo J."/>
            <person name="He J."/>
            <person name="Jia Z."/>
            <person name="Ren Y."/>
            <person name="Tian G."/>
            <person name="Lu Y."/>
            <person name="Ruan J."/>
            <person name="Qian W."/>
            <person name="Wang M."/>
            <person name="Huang Q."/>
            <person name="Li B."/>
            <person name="Xuan Z."/>
            <person name="Cao J."/>
            <person name="Asan"/>
            <person name="Wu Z."/>
            <person name="Zhang J."/>
            <person name="Cai Q."/>
            <person name="Bai Y."/>
            <person name="Zhao B."/>
            <person name="Han Y."/>
            <person name="Li Y."/>
            <person name="Li X."/>
            <person name="Wang S."/>
            <person name="Shi Q."/>
            <person name="Liu S."/>
            <person name="Cho W.K."/>
            <person name="Kim J.Y."/>
            <person name="Xu Y."/>
            <person name="Heller-Uszynska K."/>
            <person name="Miao H."/>
            <person name="Cheng Z."/>
            <person name="Zhang S."/>
            <person name="Wu J."/>
            <person name="Yang Y."/>
            <person name="Kang H."/>
            <person name="Li M."/>
            <person name="Liang H."/>
            <person name="Ren X."/>
            <person name="Shi Z."/>
            <person name="Wen M."/>
            <person name="Jian M."/>
            <person name="Yang H."/>
            <person name="Zhang G."/>
            <person name="Yang Z."/>
            <person name="Chen R."/>
            <person name="Liu S."/>
            <person name="Li J."/>
            <person name="Ma L."/>
            <person name="Liu H."/>
            <person name="Zhou Y."/>
            <person name="Zhao J."/>
            <person name="Fang X."/>
            <person name="Li G."/>
            <person name="Fang L."/>
            <person name="Li Y."/>
            <person name="Liu D."/>
            <person name="Zheng H."/>
            <person name="Zhang Y."/>
            <person name="Qin N."/>
            <person name="Li Z."/>
            <person name="Yang G."/>
            <person name="Yang S."/>
            <person name="Bolund L."/>
            <person name="Kristiansen K."/>
            <person name="Zheng H."/>
            <person name="Li S."/>
            <person name="Zhang X."/>
            <person name="Yang H."/>
            <person name="Wang J."/>
            <person name="Sun R."/>
            <person name="Zhang B."/>
            <person name="Jiang S."/>
            <person name="Wang J."/>
            <person name="Du Y."/>
            <person name="Li S."/>
        </authorList>
    </citation>
    <scope>NUCLEOTIDE SEQUENCE [LARGE SCALE GENOMIC DNA]</scope>
    <source>
        <strain evidence="6">cv. 9930</strain>
    </source>
</reference>
<evidence type="ECO:0000259" key="4">
    <source>
        <dbReference type="Pfam" id="PF04927"/>
    </source>
</evidence>
<dbReference type="Pfam" id="PF04927">
    <property type="entry name" value="SMP"/>
    <property type="match status" value="4"/>
</dbReference>
<feature type="compositionally biased region" description="Basic and acidic residues" evidence="3">
    <location>
        <begin position="1"/>
        <end position="20"/>
    </location>
</feature>
<dbReference type="EMBL" id="CM002924">
    <property type="protein sequence ID" value="KGN56981.1"/>
    <property type="molecule type" value="Genomic_DNA"/>
</dbReference>
<reference evidence="5 6" key="4">
    <citation type="journal article" date="2011" name="BMC Genomics">
        <title>RNA-Seq improves annotation of protein-coding genes in the cucumber genome.</title>
        <authorList>
            <person name="Li Z."/>
            <person name="Zhang Z."/>
            <person name="Yan P."/>
            <person name="Huang S."/>
            <person name="Fei Z."/>
            <person name="Lin K."/>
        </authorList>
    </citation>
    <scope>NUCLEOTIDE SEQUENCE [LARGE SCALE GENOMIC DNA]</scope>
    <source>
        <strain evidence="6">cv. 9930</strain>
    </source>
</reference>
<feature type="domain" description="SMP" evidence="4">
    <location>
        <begin position="26"/>
        <end position="80"/>
    </location>
</feature>
<keyword evidence="2" id="KW-0677">Repeat</keyword>
<feature type="domain" description="SMP" evidence="4">
    <location>
        <begin position="205"/>
        <end position="262"/>
    </location>
</feature>
<accession>A0A0A0LA96</accession>
<dbReference type="OrthoDB" id="2014755at2759"/>
<reference evidence="5 6" key="3">
    <citation type="journal article" date="2010" name="BMC Genomics">
        <title>Transcriptome sequencing and comparative analysis of cucumber flowers with different sex types.</title>
        <authorList>
            <person name="Guo S."/>
            <person name="Zheng Y."/>
            <person name="Joung J.G."/>
            <person name="Liu S."/>
            <person name="Zhang Z."/>
            <person name="Crasta O.R."/>
            <person name="Sobral B.W."/>
            <person name="Xu Y."/>
            <person name="Huang S."/>
            <person name="Fei Z."/>
        </authorList>
    </citation>
    <scope>NUCLEOTIDE SEQUENCE [LARGE SCALE GENOMIC DNA]</scope>
    <source>
        <strain evidence="6">cv. 9930</strain>
    </source>
</reference>
<comment type="similarity">
    <text evidence="1">Belongs to the LEA type SMP family.</text>
</comment>
<dbReference type="STRING" id="3659.A0A0A0LA96"/>
<feature type="domain" description="SMP" evidence="4">
    <location>
        <begin position="140"/>
        <end position="197"/>
    </location>
</feature>
<name>A0A0A0LA96_CUCSA</name>